<dbReference type="Pfam" id="PF18998">
    <property type="entry name" value="Flg_new_2"/>
    <property type="match status" value="1"/>
</dbReference>
<proteinExistence type="predicted"/>
<evidence type="ECO:0000313" key="2">
    <source>
        <dbReference type="EMBL" id="CAB4538225.1"/>
    </source>
</evidence>
<feature type="domain" description="Bacterial repeat" evidence="1">
    <location>
        <begin position="7"/>
        <end position="74"/>
    </location>
</feature>
<organism evidence="2">
    <name type="scientific">freshwater metagenome</name>
    <dbReference type="NCBI Taxonomy" id="449393"/>
    <lineage>
        <taxon>unclassified sequences</taxon>
        <taxon>metagenomes</taxon>
        <taxon>ecological metagenomes</taxon>
    </lineage>
</organism>
<reference evidence="2" key="1">
    <citation type="submission" date="2020-05" db="EMBL/GenBank/DDBJ databases">
        <authorList>
            <person name="Chiriac C."/>
            <person name="Salcher M."/>
            <person name="Ghai R."/>
            <person name="Kavagutti S V."/>
        </authorList>
    </citation>
    <scope>NUCLEOTIDE SEQUENCE</scope>
</reference>
<dbReference type="InterPro" id="IPR044060">
    <property type="entry name" value="Bacterial_rp_domain"/>
</dbReference>
<dbReference type="EMBL" id="CAEZSO010000034">
    <property type="protein sequence ID" value="CAB4538225.1"/>
    <property type="molecule type" value="Genomic_DNA"/>
</dbReference>
<name>A0A6J6BHC0_9ZZZZ</name>
<protein>
    <submittedName>
        <fullName evidence="2">Unannotated protein</fullName>
    </submittedName>
</protein>
<gene>
    <name evidence="2" type="ORF">UFOPK1446_00265</name>
</gene>
<dbReference type="AlphaFoldDB" id="A0A6J6BHC0"/>
<accession>A0A6J6BHC0</accession>
<sequence>MTLNDPATGGTSSATVTSGITSGGSSVLTATPATGYTFTSWSCTGGSMSGSTNNPMTLSNITGDVTCTPTFTAIVVFPTSIITHTDQTVKSVFIDGTATPLTNAYYSVQTSRCKTTINGVNPGVIYYWTNFTSSGTGSQALVSETSSAGSSYLLQFTSSGSNIYKAGTTTVAKGWKLTWNSSTGALTVSGLAAGNYWIGVKYSASALSGKAAPNPTSLTYRFSGNGGGTAQSMTLSKKS</sequence>
<evidence type="ECO:0000259" key="1">
    <source>
        <dbReference type="Pfam" id="PF18998"/>
    </source>
</evidence>